<dbReference type="EMBL" id="JAABOA010005890">
    <property type="protein sequence ID" value="KAF9572538.1"/>
    <property type="molecule type" value="Genomic_DNA"/>
</dbReference>
<reference evidence="2" key="1">
    <citation type="journal article" date="2020" name="Fungal Divers.">
        <title>Resolving the Mortierellaceae phylogeny through synthesis of multi-gene phylogenetics and phylogenomics.</title>
        <authorList>
            <person name="Vandepol N."/>
            <person name="Liber J."/>
            <person name="Desiro A."/>
            <person name="Na H."/>
            <person name="Kennedy M."/>
            <person name="Barry K."/>
            <person name="Grigoriev I.V."/>
            <person name="Miller A.N."/>
            <person name="O'Donnell K."/>
            <person name="Stajich J.E."/>
            <person name="Bonito G."/>
        </authorList>
    </citation>
    <scope>NUCLEOTIDE SEQUENCE</scope>
    <source>
        <strain evidence="2">KOD1015</strain>
    </source>
</reference>
<organism evidence="2 3">
    <name type="scientific">Lunasporangiospora selenospora</name>
    <dbReference type="NCBI Taxonomy" id="979761"/>
    <lineage>
        <taxon>Eukaryota</taxon>
        <taxon>Fungi</taxon>
        <taxon>Fungi incertae sedis</taxon>
        <taxon>Mucoromycota</taxon>
        <taxon>Mortierellomycotina</taxon>
        <taxon>Mortierellomycetes</taxon>
        <taxon>Mortierellales</taxon>
        <taxon>Mortierellaceae</taxon>
        <taxon>Lunasporangiospora</taxon>
    </lineage>
</organism>
<dbReference type="Proteomes" id="UP000780801">
    <property type="component" value="Unassembled WGS sequence"/>
</dbReference>
<protein>
    <submittedName>
        <fullName evidence="2">Uncharacterized protein</fullName>
    </submittedName>
</protein>
<evidence type="ECO:0000256" key="1">
    <source>
        <dbReference type="SAM" id="MobiDB-lite"/>
    </source>
</evidence>
<proteinExistence type="predicted"/>
<name>A0A9P6FK56_9FUNG</name>
<feature type="region of interest" description="Disordered" evidence="1">
    <location>
        <begin position="1"/>
        <end position="41"/>
    </location>
</feature>
<feature type="non-terminal residue" evidence="2">
    <location>
        <position position="143"/>
    </location>
</feature>
<feature type="compositionally biased region" description="Low complexity" evidence="1">
    <location>
        <begin position="15"/>
        <end position="36"/>
    </location>
</feature>
<keyword evidence="3" id="KW-1185">Reference proteome</keyword>
<dbReference type="AlphaFoldDB" id="A0A9P6FK56"/>
<sequence>MAEPTAQGLQPTPSPTQQIQPSVSTSSTSLRPSAQSALSTAQTLGQAKAEIEARLAGIHDDLQLTQTIGLMFVKRQEDLKSCYDQLQHLEAIAAAEDPSSADRETATAPLPEAFRDQLAALEKEFLEGQNGITGLKSVIDAQL</sequence>
<comment type="caution">
    <text evidence="2">The sequence shown here is derived from an EMBL/GenBank/DDBJ whole genome shotgun (WGS) entry which is preliminary data.</text>
</comment>
<accession>A0A9P6FK56</accession>
<dbReference type="OrthoDB" id="2417768at2759"/>
<evidence type="ECO:0000313" key="2">
    <source>
        <dbReference type="EMBL" id="KAF9572538.1"/>
    </source>
</evidence>
<gene>
    <name evidence="2" type="ORF">BGW38_008510</name>
</gene>
<evidence type="ECO:0000313" key="3">
    <source>
        <dbReference type="Proteomes" id="UP000780801"/>
    </source>
</evidence>